<evidence type="ECO:0000256" key="1">
    <source>
        <dbReference type="SAM" id="MobiDB-lite"/>
    </source>
</evidence>
<name>A0A131YBF4_RHIAP</name>
<evidence type="ECO:0000313" key="2">
    <source>
        <dbReference type="EMBL" id="JAP76629.1"/>
    </source>
</evidence>
<dbReference type="AlphaFoldDB" id="A0A131YBF4"/>
<organism evidence="2">
    <name type="scientific">Rhipicephalus appendiculatus</name>
    <name type="common">Brown ear tick</name>
    <dbReference type="NCBI Taxonomy" id="34631"/>
    <lineage>
        <taxon>Eukaryota</taxon>
        <taxon>Metazoa</taxon>
        <taxon>Ecdysozoa</taxon>
        <taxon>Arthropoda</taxon>
        <taxon>Chelicerata</taxon>
        <taxon>Arachnida</taxon>
        <taxon>Acari</taxon>
        <taxon>Parasitiformes</taxon>
        <taxon>Ixodida</taxon>
        <taxon>Ixodoidea</taxon>
        <taxon>Ixodidae</taxon>
        <taxon>Rhipicephalinae</taxon>
        <taxon>Rhipicephalus</taxon>
        <taxon>Rhipicephalus</taxon>
    </lineage>
</organism>
<dbReference type="EMBL" id="GEDV01011928">
    <property type="protein sequence ID" value="JAP76629.1"/>
    <property type="molecule type" value="Transcribed_RNA"/>
</dbReference>
<protein>
    <submittedName>
        <fullName evidence="2">Uncharacterized protein</fullName>
    </submittedName>
</protein>
<feature type="compositionally biased region" description="Basic and acidic residues" evidence="1">
    <location>
        <begin position="101"/>
        <end position="114"/>
    </location>
</feature>
<feature type="region of interest" description="Disordered" evidence="1">
    <location>
        <begin position="97"/>
        <end position="123"/>
    </location>
</feature>
<proteinExistence type="predicted"/>
<reference evidence="2" key="1">
    <citation type="journal article" date="2016" name="Ticks Tick Borne Dis.">
        <title>De novo assembly and annotation of the salivary gland transcriptome of Rhipicephalus appendiculatus male and female ticks during blood feeding.</title>
        <authorList>
            <person name="de Castro M.H."/>
            <person name="de Klerk D."/>
            <person name="Pienaar R."/>
            <person name="Latif A.A."/>
            <person name="Rees D.J."/>
            <person name="Mans B.J."/>
        </authorList>
    </citation>
    <scope>NUCLEOTIDE SEQUENCE</scope>
    <source>
        <tissue evidence="2">Salivary glands</tissue>
    </source>
</reference>
<sequence>MHAAYLKGKKKENMYSKNRNDASNTCIYISITRVRYQNDPTPFQLSWTQIKQQMKKKKCTTDAMYIATRVTATLGKSSESTQPYSSKAAKYRNLNNTKTDIGSHNKDARNDGGVRHKGRQDQCGGKKNIDLATFVIRTVVDVRRHHICAASIKYNA</sequence>
<accession>A0A131YBF4</accession>